<proteinExistence type="inferred from homology"/>
<dbReference type="SUPFAM" id="SSF53448">
    <property type="entry name" value="Nucleotide-diphospho-sugar transferases"/>
    <property type="match status" value="1"/>
</dbReference>
<dbReference type="InterPro" id="IPR029044">
    <property type="entry name" value="Nucleotide-diphossugar_trans"/>
</dbReference>
<dbReference type="NCBIfam" id="TIGR01099">
    <property type="entry name" value="galU"/>
    <property type="match status" value="1"/>
</dbReference>
<dbReference type="EMBL" id="BMHI01000006">
    <property type="protein sequence ID" value="GGB44596.1"/>
    <property type="molecule type" value="Genomic_DNA"/>
</dbReference>
<evidence type="ECO:0000256" key="6">
    <source>
        <dbReference type="RuleBase" id="RU361259"/>
    </source>
</evidence>
<comment type="similarity">
    <text evidence="1 6">Belongs to the UDPGP type 2 family.</text>
</comment>
<evidence type="ECO:0000313" key="8">
    <source>
        <dbReference type="EMBL" id="GGB44596.1"/>
    </source>
</evidence>
<dbReference type="EC" id="2.7.7.9" evidence="2 6"/>
<dbReference type="CDD" id="cd02541">
    <property type="entry name" value="UGPase_prokaryotic"/>
    <property type="match status" value="1"/>
</dbReference>
<evidence type="ECO:0000259" key="7">
    <source>
        <dbReference type="Pfam" id="PF00483"/>
    </source>
</evidence>
<organism evidence="8 9">
    <name type="scientific">Flexivirga endophytica</name>
    <dbReference type="NCBI Taxonomy" id="1849103"/>
    <lineage>
        <taxon>Bacteria</taxon>
        <taxon>Bacillati</taxon>
        <taxon>Actinomycetota</taxon>
        <taxon>Actinomycetes</taxon>
        <taxon>Micrococcales</taxon>
        <taxon>Dermacoccaceae</taxon>
        <taxon>Flexivirga</taxon>
    </lineage>
</organism>
<keyword evidence="4 6" id="KW-0548">Nucleotidyltransferase</keyword>
<comment type="catalytic activity">
    <reaction evidence="5 6">
        <text>alpha-D-glucose 1-phosphate + UTP + H(+) = UDP-alpha-D-glucose + diphosphate</text>
        <dbReference type="Rhea" id="RHEA:19889"/>
        <dbReference type="ChEBI" id="CHEBI:15378"/>
        <dbReference type="ChEBI" id="CHEBI:33019"/>
        <dbReference type="ChEBI" id="CHEBI:46398"/>
        <dbReference type="ChEBI" id="CHEBI:58601"/>
        <dbReference type="ChEBI" id="CHEBI:58885"/>
        <dbReference type="EC" id="2.7.7.9"/>
    </reaction>
</comment>
<evidence type="ECO:0000256" key="5">
    <source>
        <dbReference type="ARBA" id="ARBA00048128"/>
    </source>
</evidence>
<reference evidence="8" key="1">
    <citation type="journal article" date="2014" name="Int. J. Syst. Evol. Microbiol.">
        <title>Complete genome sequence of Corynebacterium casei LMG S-19264T (=DSM 44701T), isolated from a smear-ripened cheese.</title>
        <authorList>
            <consortium name="US DOE Joint Genome Institute (JGI-PGF)"/>
            <person name="Walter F."/>
            <person name="Albersmeier A."/>
            <person name="Kalinowski J."/>
            <person name="Ruckert C."/>
        </authorList>
    </citation>
    <scope>NUCLEOTIDE SEQUENCE</scope>
    <source>
        <strain evidence="8">CGMCC 1.15085</strain>
    </source>
</reference>
<dbReference type="Proteomes" id="UP000636793">
    <property type="component" value="Unassembled WGS sequence"/>
</dbReference>
<evidence type="ECO:0000313" key="9">
    <source>
        <dbReference type="Proteomes" id="UP000636793"/>
    </source>
</evidence>
<protein>
    <recommendedName>
        <fullName evidence="2 6">UTP--glucose-1-phosphate uridylyltransferase</fullName>
        <ecNumber evidence="2 6">2.7.7.9</ecNumber>
    </recommendedName>
    <alternativeName>
        <fullName evidence="6">UDP-glucose pyrophosphorylase</fullName>
    </alternativeName>
</protein>
<evidence type="ECO:0000256" key="4">
    <source>
        <dbReference type="ARBA" id="ARBA00022695"/>
    </source>
</evidence>
<feature type="domain" description="Nucleotidyl transferase" evidence="7">
    <location>
        <begin position="3"/>
        <end position="274"/>
    </location>
</feature>
<evidence type="ECO:0000256" key="2">
    <source>
        <dbReference type="ARBA" id="ARBA00012415"/>
    </source>
</evidence>
<dbReference type="PANTHER" id="PTHR43197">
    <property type="entry name" value="UTP--GLUCOSE-1-PHOSPHATE URIDYLYLTRANSFERASE"/>
    <property type="match status" value="1"/>
</dbReference>
<keyword evidence="9" id="KW-1185">Reference proteome</keyword>
<dbReference type="InterPro" id="IPR005771">
    <property type="entry name" value="GalU_uridylyltTrfase_bac/arc"/>
</dbReference>
<dbReference type="Pfam" id="PF00483">
    <property type="entry name" value="NTP_transferase"/>
    <property type="match status" value="1"/>
</dbReference>
<dbReference type="GO" id="GO:0003983">
    <property type="term" value="F:UTP:glucose-1-phosphate uridylyltransferase activity"/>
    <property type="evidence" value="ECO:0007669"/>
    <property type="project" value="UniProtKB-EC"/>
</dbReference>
<dbReference type="InterPro" id="IPR005835">
    <property type="entry name" value="NTP_transferase_dom"/>
</dbReference>
<reference evidence="8" key="2">
    <citation type="submission" date="2020-09" db="EMBL/GenBank/DDBJ databases">
        <authorList>
            <person name="Sun Q."/>
            <person name="Zhou Y."/>
        </authorList>
    </citation>
    <scope>NUCLEOTIDE SEQUENCE</scope>
    <source>
        <strain evidence="8">CGMCC 1.15085</strain>
    </source>
</reference>
<dbReference type="Gene3D" id="3.90.550.10">
    <property type="entry name" value="Spore Coat Polysaccharide Biosynthesis Protein SpsA, Chain A"/>
    <property type="match status" value="1"/>
</dbReference>
<dbReference type="GO" id="GO:0006011">
    <property type="term" value="P:UDP-alpha-D-glucose metabolic process"/>
    <property type="evidence" value="ECO:0007669"/>
    <property type="project" value="InterPro"/>
</dbReference>
<name>A0A916WZH1_9MICO</name>
<dbReference type="PANTHER" id="PTHR43197:SF1">
    <property type="entry name" value="UTP--GLUCOSE-1-PHOSPHATE URIDYLYLTRANSFERASE"/>
    <property type="match status" value="1"/>
</dbReference>
<dbReference type="AlphaFoldDB" id="A0A916WZH1"/>
<gene>
    <name evidence="8" type="ORF">GCM10011492_39610</name>
</gene>
<evidence type="ECO:0000256" key="1">
    <source>
        <dbReference type="ARBA" id="ARBA00006890"/>
    </source>
</evidence>
<keyword evidence="3 6" id="KW-0808">Transferase</keyword>
<accession>A0A916WZH1</accession>
<evidence type="ECO:0000256" key="3">
    <source>
        <dbReference type="ARBA" id="ARBA00022679"/>
    </source>
</evidence>
<comment type="caution">
    <text evidence="8">The sequence shown here is derived from an EMBL/GenBank/DDBJ whole genome shotgun (WGS) entry which is preliminary data.</text>
</comment>
<sequence>MCKAVIPAAGLGTRFLPSTKAIPKEMLPVVDKPAIQYVVEEAERAGIHDILMVTGRNKAALEDHFDRHWELEQALERKGDQLRLRRVQKSANLGNVHFIRQGEPLGLGHAVLCARTHVGDSPFAVLLGDDLIDEADPLLETMIQTQQQYGGSVIALMEVPEDQIHLYGCAAVSSLDGADKNGADENVVRVDSLVEKPAIGEAPSNLALIGRYVLAPEIFDVLEHTGPGRGGEIQLTDALLEMARDPQQPGGGVTGVVFAGRRYDTGDRLDYLKAMVRLGVRHRDFGSDFRAWLMSWIDSEEGRGRPAGGQSGDGEQLGH</sequence>